<protein>
    <submittedName>
        <fullName evidence="1">Uncharacterized protein</fullName>
    </submittedName>
</protein>
<dbReference type="EMBL" id="KK786207">
    <property type="protein sequence ID" value="KDO39941.1"/>
    <property type="molecule type" value="Genomic_DNA"/>
</dbReference>
<dbReference type="Proteomes" id="UP000027120">
    <property type="component" value="Unassembled WGS sequence"/>
</dbReference>
<evidence type="ECO:0000313" key="1">
    <source>
        <dbReference type="EMBL" id="KDO39941.1"/>
    </source>
</evidence>
<accession>A0A067DMV5</accession>
<organism evidence="1 2">
    <name type="scientific">Citrus sinensis</name>
    <name type="common">Sweet orange</name>
    <name type="synonym">Citrus aurantium var. sinensis</name>
    <dbReference type="NCBI Taxonomy" id="2711"/>
    <lineage>
        <taxon>Eukaryota</taxon>
        <taxon>Viridiplantae</taxon>
        <taxon>Streptophyta</taxon>
        <taxon>Embryophyta</taxon>
        <taxon>Tracheophyta</taxon>
        <taxon>Spermatophyta</taxon>
        <taxon>Magnoliopsida</taxon>
        <taxon>eudicotyledons</taxon>
        <taxon>Gunneridae</taxon>
        <taxon>Pentapetalae</taxon>
        <taxon>rosids</taxon>
        <taxon>malvids</taxon>
        <taxon>Sapindales</taxon>
        <taxon>Rutaceae</taxon>
        <taxon>Aurantioideae</taxon>
        <taxon>Citrus</taxon>
    </lineage>
</organism>
<keyword evidence="2" id="KW-1185">Reference proteome</keyword>
<dbReference type="AlphaFoldDB" id="A0A067DMV5"/>
<sequence>SFQRQRGLRLRRSRPNACK</sequence>
<name>A0A067DMV5_CITSI</name>
<gene>
    <name evidence="1" type="ORF">CISIN_1g0102392mg</name>
</gene>
<feature type="non-terminal residue" evidence="1">
    <location>
        <position position="1"/>
    </location>
</feature>
<proteinExistence type="predicted"/>
<evidence type="ECO:0000313" key="2">
    <source>
        <dbReference type="Proteomes" id="UP000027120"/>
    </source>
</evidence>
<dbReference type="EMBL" id="KK786207">
    <property type="protein sequence ID" value="KDO39942.1"/>
    <property type="molecule type" value="Genomic_DNA"/>
</dbReference>
<reference evidence="1 2" key="1">
    <citation type="submission" date="2014-04" db="EMBL/GenBank/DDBJ databases">
        <authorList>
            <consortium name="International Citrus Genome Consortium"/>
            <person name="Gmitter F."/>
            <person name="Chen C."/>
            <person name="Farmerie W."/>
            <person name="Harkins T."/>
            <person name="Desany B."/>
            <person name="Mohiuddin M."/>
            <person name="Kodira C."/>
            <person name="Borodovsky M."/>
            <person name="Lomsadze A."/>
            <person name="Burns P."/>
            <person name="Jenkins J."/>
            <person name="Prochnik S."/>
            <person name="Shu S."/>
            <person name="Chapman J."/>
            <person name="Pitluck S."/>
            <person name="Schmutz J."/>
            <person name="Rokhsar D."/>
        </authorList>
    </citation>
    <scope>NUCLEOTIDE SEQUENCE</scope>
</reference>